<dbReference type="EMBL" id="QGDH01000154">
    <property type="protein sequence ID" value="RAR04445.1"/>
    <property type="molecule type" value="Genomic_DNA"/>
</dbReference>
<feature type="compositionally biased region" description="Basic and acidic residues" evidence="1">
    <location>
        <begin position="549"/>
        <end position="561"/>
    </location>
</feature>
<feature type="region of interest" description="Disordered" evidence="1">
    <location>
        <begin position="277"/>
        <end position="320"/>
    </location>
</feature>
<feature type="region of interest" description="Disordered" evidence="1">
    <location>
        <begin position="77"/>
        <end position="119"/>
    </location>
</feature>
<feature type="region of interest" description="Disordered" evidence="1">
    <location>
        <begin position="1"/>
        <end position="64"/>
    </location>
</feature>
<dbReference type="AlphaFoldDB" id="A0A364MVC3"/>
<evidence type="ECO:0000256" key="1">
    <source>
        <dbReference type="SAM" id="MobiDB-lite"/>
    </source>
</evidence>
<proteinExistence type="predicted"/>
<feature type="compositionally biased region" description="Basic and acidic residues" evidence="1">
    <location>
        <begin position="658"/>
        <end position="691"/>
    </location>
</feature>
<accession>A0A364MVC3</accession>
<feature type="compositionally biased region" description="Polar residues" evidence="1">
    <location>
        <begin position="201"/>
        <end position="223"/>
    </location>
</feature>
<sequence length="712" mass="77385">MAMQLWKAPLHQSLPTQRPAMGLPNQPSEMRKLQRLTPLGQPGRPVLRRGPQRSTRDAITAPGHISILQPQQAVFTSVDEDDEHASDHEAAQSTFHDNSPVASNFPSPESNHGSDSLGLADQSTAGIQAIRTSHTPPSRSSAFVTSGSDSGIDSAMRSTRSPSANSASSTSRLRGGGRTSGHHIHNTRDSTHPPSPLHQMQRLNSPAQQASPGDPTKSSTSPSPYRPTLYLQGYFAQTPNGTGYRFLERLPHSSRQFSSDTTGASSNYSWYGSLPSDTRFPSSARSSQHEASHQLDGAGPSNLGLHSSHPGNGFMDLRPPSAAVSGLHGLSPLPSMPYTRIQNEPSSSPAAPSFFDQVSGGLVDAATAVICHLQSPLDAYAEHYQRELQAQHIRPAVPAHVNPSLSSAGGSQARRSSQSQDARPGNQAQFAPGSRPIASLQSQHGALRAQQQRSSEHLARSATYRSNISTRSGQPTTSEHRPSENAPVMTHLNQGDAARHGRVQTQRAAYERLQNPAHAMHAGIVGGPDMFAFRHSMPQTTSPYGRSNRPRDHVPHHHSEMRPSSPFPMHQPRQASQSHGTHADSPVLPRLPPHQGSRPHVPTHTYRPAPGTLRLRPTRDNPLTALAFEQGSGTTSRHPHSPLIRTTAAATARTHRRIPPEQRDQENDGDRALMRREEASVHARYGEDEQQRSMMNETPPRIGRVERRMMEG</sequence>
<feature type="compositionally biased region" description="Low complexity" evidence="1">
    <location>
        <begin position="404"/>
        <end position="423"/>
    </location>
</feature>
<feature type="region of interest" description="Disordered" evidence="1">
    <location>
        <begin position="400"/>
        <end position="488"/>
    </location>
</feature>
<name>A0A364MVC3_STELY</name>
<feature type="compositionally biased region" description="Polar residues" evidence="1">
    <location>
        <begin position="277"/>
        <end position="286"/>
    </location>
</feature>
<feature type="compositionally biased region" description="Low complexity" evidence="1">
    <location>
        <begin position="157"/>
        <end position="173"/>
    </location>
</feature>
<feature type="compositionally biased region" description="Polar residues" evidence="1">
    <location>
        <begin position="463"/>
        <end position="477"/>
    </location>
</feature>
<dbReference type="Proteomes" id="UP000249619">
    <property type="component" value="Unassembled WGS sequence"/>
</dbReference>
<feature type="compositionally biased region" description="Basic and acidic residues" evidence="1">
    <location>
        <begin position="703"/>
        <end position="712"/>
    </location>
</feature>
<feature type="region of interest" description="Disordered" evidence="1">
    <location>
        <begin position="131"/>
        <end position="228"/>
    </location>
</feature>
<feature type="compositionally biased region" description="Polar residues" evidence="1">
    <location>
        <begin position="439"/>
        <end position="453"/>
    </location>
</feature>
<gene>
    <name evidence="2" type="ORF">DDE83_007817</name>
</gene>
<organism evidence="2 3">
    <name type="scientific">Stemphylium lycopersici</name>
    <name type="common">Tomato gray leaf spot disease fungus</name>
    <name type="synonym">Thyrospora lycopersici</name>
    <dbReference type="NCBI Taxonomy" id="183478"/>
    <lineage>
        <taxon>Eukaryota</taxon>
        <taxon>Fungi</taxon>
        <taxon>Dikarya</taxon>
        <taxon>Ascomycota</taxon>
        <taxon>Pezizomycotina</taxon>
        <taxon>Dothideomycetes</taxon>
        <taxon>Pleosporomycetidae</taxon>
        <taxon>Pleosporales</taxon>
        <taxon>Pleosporineae</taxon>
        <taxon>Pleosporaceae</taxon>
        <taxon>Stemphylium</taxon>
    </lineage>
</organism>
<protein>
    <submittedName>
        <fullName evidence="2">Uncharacterized protein</fullName>
    </submittedName>
</protein>
<feature type="compositionally biased region" description="Polar residues" evidence="1">
    <location>
        <begin position="131"/>
        <end position="151"/>
    </location>
</feature>
<evidence type="ECO:0000313" key="3">
    <source>
        <dbReference type="Proteomes" id="UP000249619"/>
    </source>
</evidence>
<feature type="region of interest" description="Disordered" evidence="1">
    <location>
        <begin position="536"/>
        <end position="618"/>
    </location>
</feature>
<feature type="region of interest" description="Disordered" evidence="1">
    <location>
        <begin position="649"/>
        <end position="712"/>
    </location>
</feature>
<feature type="compositionally biased region" description="Polar residues" evidence="1">
    <location>
        <begin position="92"/>
        <end position="114"/>
    </location>
</feature>
<reference evidence="3" key="1">
    <citation type="submission" date="2018-05" db="EMBL/GenBank/DDBJ databases">
        <title>Draft genome sequence of Stemphylium lycopersici strain CIDEFI 213.</title>
        <authorList>
            <person name="Medina R."/>
            <person name="Franco M.E.E."/>
            <person name="Lucentini C.G."/>
            <person name="Saparrat M.C.N."/>
            <person name="Balatti P.A."/>
        </authorList>
    </citation>
    <scope>NUCLEOTIDE SEQUENCE [LARGE SCALE GENOMIC DNA]</scope>
    <source>
        <strain evidence="3">CIDEFI 213</strain>
    </source>
</reference>
<evidence type="ECO:0000313" key="2">
    <source>
        <dbReference type="EMBL" id="RAR04445.1"/>
    </source>
</evidence>
<comment type="caution">
    <text evidence="2">The sequence shown here is derived from an EMBL/GenBank/DDBJ whole genome shotgun (WGS) entry which is preliminary data.</text>
</comment>
<keyword evidence="3" id="KW-1185">Reference proteome</keyword>